<evidence type="ECO:0008006" key="3">
    <source>
        <dbReference type="Google" id="ProtNLM"/>
    </source>
</evidence>
<dbReference type="RefSeq" id="WP_407032663.1">
    <property type="nucleotide sequence ID" value="NZ_JAQGEF010000027.1"/>
</dbReference>
<dbReference type="InterPro" id="IPR022385">
    <property type="entry name" value="Rhs_assc_core"/>
</dbReference>
<gene>
    <name evidence="1" type="ORF">O3P16_16070</name>
</gene>
<dbReference type="Gene3D" id="2.180.10.10">
    <property type="entry name" value="RHS repeat-associated core"/>
    <property type="match status" value="1"/>
</dbReference>
<dbReference type="NCBIfam" id="TIGR03696">
    <property type="entry name" value="Rhs_assc_core"/>
    <property type="match status" value="1"/>
</dbReference>
<dbReference type="Proteomes" id="UP001210231">
    <property type="component" value="Unassembled WGS sequence"/>
</dbReference>
<proteinExistence type="predicted"/>
<evidence type="ECO:0000313" key="2">
    <source>
        <dbReference type="Proteomes" id="UP001210231"/>
    </source>
</evidence>
<accession>A0ABT4UNZ6</accession>
<reference evidence="1 2" key="1">
    <citation type="submission" date="2022-12" db="EMBL/GenBank/DDBJ databases">
        <title>Chitinophagaceae gen. sp. nov., a new member of the family Chitinophagaceae, isolated from soil in a chemical factory.</title>
        <authorList>
            <person name="Ke Z."/>
        </authorList>
    </citation>
    <scope>NUCLEOTIDE SEQUENCE [LARGE SCALE GENOMIC DNA]</scope>
    <source>
        <strain evidence="1 2">LY-5</strain>
    </source>
</reference>
<sequence>FWLDNILVEEVEDGGDGDGSLESNGYRYGFNGKEKDNDVKGDGNQQDYGMRIYDGRLGRFLSVDPITMSYPMLTPYQFASNRPTKAIDLDGLEAVDVGTGRQIAAFGQFSLGHIAEKDYSPWRDLLTMHTCSNILAMANNRNSQMGSPRFKNQEISKAYSDQLNLDYYSVKIIKLPPSFKSSSELFAFIKSEFATFIDKNNGGASLSGWRDWEQKIFNSSNPESSVMKFKIYPIRSFLSLDDANVITTKFSLNDKYWVFKPITDNTLNPLGSDGMHPVSGQRQFGLTSNDNDKTFTFYTRGVDRPWSAFDAMMSGATFKGADALWKNVMKNVVDKINKMGGWAYVGASVSKQISWENDVSNEDKTKVKNEGN</sequence>
<name>A0ABT4UNZ6_9BACT</name>
<feature type="non-terminal residue" evidence="1">
    <location>
        <position position="1"/>
    </location>
</feature>
<organism evidence="1 2">
    <name type="scientific">Polluticaenibacter yanchengensis</name>
    <dbReference type="NCBI Taxonomy" id="3014562"/>
    <lineage>
        <taxon>Bacteria</taxon>
        <taxon>Pseudomonadati</taxon>
        <taxon>Bacteroidota</taxon>
        <taxon>Chitinophagia</taxon>
        <taxon>Chitinophagales</taxon>
        <taxon>Chitinophagaceae</taxon>
        <taxon>Polluticaenibacter</taxon>
    </lineage>
</organism>
<comment type="caution">
    <text evidence="1">The sequence shown here is derived from an EMBL/GenBank/DDBJ whole genome shotgun (WGS) entry which is preliminary data.</text>
</comment>
<keyword evidence="2" id="KW-1185">Reference proteome</keyword>
<dbReference type="EMBL" id="JAQGEF010000027">
    <property type="protein sequence ID" value="MDA3616334.1"/>
    <property type="molecule type" value="Genomic_DNA"/>
</dbReference>
<evidence type="ECO:0000313" key="1">
    <source>
        <dbReference type="EMBL" id="MDA3616334.1"/>
    </source>
</evidence>
<protein>
    <recommendedName>
        <fullName evidence="3">RHS repeat-associated core domain-containing protein</fullName>
    </recommendedName>
</protein>